<reference evidence="2" key="1">
    <citation type="submission" date="2016-10" db="EMBL/GenBank/DDBJ databases">
        <authorList>
            <person name="Varghese N."/>
            <person name="Submissions S."/>
        </authorList>
    </citation>
    <scope>NUCLEOTIDE SEQUENCE [LARGE SCALE GENOMIC DNA]</scope>
    <source>
        <strain evidence="2">DSM 217</strain>
    </source>
</reference>
<proteinExistence type="predicted"/>
<dbReference type="SUPFAM" id="SSF55718">
    <property type="entry name" value="SCP-like"/>
    <property type="match status" value="1"/>
</dbReference>
<organism evidence="1 2">
    <name type="scientific">Thiocapsa roseopersicina</name>
    <dbReference type="NCBI Taxonomy" id="1058"/>
    <lineage>
        <taxon>Bacteria</taxon>
        <taxon>Pseudomonadati</taxon>
        <taxon>Pseudomonadota</taxon>
        <taxon>Gammaproteobacteria</taxon>
        <taxon>Chromatiales</taxon>
        <taxon>Chromatiaceae</taxon>
        <taxon>Thiocapsa</taxon>
    </lineage>
</organism>
<dbReference type="EMBL" id="FNNZ01000031">
    <property type="protein sequence ID" value="SDX50184.1"/>
    <property type="molecule type" value="Genomic_DNA"/>
</dbReference>
<evidence type="ECO:0000313" key="1">
    <source>
        <dbReference type="EMBL" id="SDX50184.1"/>
    </source>
</evidence>
<gene>
    <name evidence="1" type="ORF">SAMN05421783_13124</name>
</gene>
<dbReference type="Proteomes" id="UP000198816">
    <property type="component" value="Unassembled WGS sequence"/>
</dbReference>
<accession>A0A1H3C969</accession>
<protein>
    <submittedName>
        <fullName evidence="1">SCP-2 sterol transfer family protein</fullName>
    </submittedName>
</protein>
<name>A0A1H3C969_THIRO</name>
<dbReference type="OrthoDB" id="459969at2"/>
<dbReference type="Gene3D" id="3.30.1050.10">
    <property type="entry name" value="SCP2 sterol-binding domain"/>
    <property type="match status" value="1"/>
</dbReference>
<dbReference type="AlphaFoldDB" id="A0A1H3C969"/>
<evidence type="ECO:0000313" key="2">
    <source>
        <dbReference type="Proteomes" id="UP000198816"/>
    </source>
</evidence>
<dbReference type="STRING" id="1058.SAMN05421783_13124"/>
<dbReference type="RefSeq" id="WP_093037377.1">
    <property type="nucleotide sequence ID" value="NZ_FNNZ01000031.1"/>
</dbReference>
<sequence length="139" mass="15660">MAALFSADWMSHLKDAWNAEPEVKDKLAEIDFNSVIYCGFKNEETPRGVFVVEKGECVRAGAWSETDPPANWDMRADLKDWLKWVEKGIGMAGMGTAFMTGKLKFKEGDYKAMLKDPRMANPFVKSFGLMQQIPTDELG</sequence>
<dbReference type="InterPro" id="IPR036527">
    <property type="entry name" value="SCP2_sterol-bd_dom_sf"/>
</dbReference>
<keyword evidence="2" id="KW-1185">Reference proteome</keyword>